<dbReference type="Pfam" id="PF12146">
    <property type="entry name" value="Hydrolase_4"/>
    <property type="match status" value="1"/>
</dbReference>
<dbReference type="Gene3D" id="3.40.50.1820">
    <property type="entry name" value="alpha/beta hydrolase"/>
    <property type="match status" value="1"/>
</dbReference>
<dbReference type="GO" id="GO:0006508">
    <property type="term" value="P:proteolysis"/>
    <property type="evidence" value="ECO:0007669"/>
    <property type="project" value="InterPro"/>
</dbReference>
<evidence type="ECO:0000259" key="2">
    <source>
        <dbReference type="Pfam" id="PF12146"/>
    </source>
</evidence>
<evidence type="ECO:0000313" key="4">
    <source>
        <dbReference type="Proteomes" id="UP000315252"/>
    </source>
</evidence>
<dbReference type="PROSITE" id="PS00708">
    <property type="entry name" value="PRO_ENDOPEP_SER"/>
    <property type="match status" value="1"/>
</dbReference>
<dbReference type="EMBL" id="VHSH01000010">
    <property type="protein sequence ID" value="TQV74458.1"/>
    <property type="molecule type" value="Genomic_DNA"/>
</dbReference>
<organism evidence="3 4">
    <name type="scientific">Denitrobaculum tricleocarpae</name>
    <dbReference type="NCBI Taxonomy" id="2591009"/>
    <lineage>
        <taxon>Bacteria</taxon>
        <taxon>Pseudomonadati</taxon>
        <taxon>Pseudomonadota</taxon>
        <taxon>Alphaproteobacteria</taxon>
        <taxon>Rhodospirillales</taxon>
        <taxon>Rhodospirillaceae</taxon>
        <taxon>Denitrobaculum</taxon>
    </lineage>
</organism>
<comment type="caution">
    <text evidence="3">The sequence shown here is derived from an EMBL/GenBank/DDBJ whole genome shotgun (WGS) entry which is preliminary data.</text>
</comment>
<protein>
    <recommendedName>
        <fullName evidence="2">Serine aminopeptidase S33 domain-containing protein</fullName>
    </recommendedName>
</protein>
<feature type="domain" description="Serine aminopeptidase S33" evidence="2">
    <location>
        <begin position="94"/>
        <end position="194"/>
    </location>
</feature>
<dbReference type="InterPro" id="IPR002471">
    <property type="entry name" value="Pept_S9_AS"/>
</dbReference>
<dbReference type="PANTHER" id="PTHR43265">
    <property type="entry name" value="ESTERASE ESTD"/>
    <property type="match status" value="1"/>
</dbReference>
<reference evidence="3 4" key="1">
    <citation type="submission" date="2019-06" db="EMBL/GenBank/DDBJ databases">
        <title>Whole genome sequence for Rhodospirillaceae sp. R148.</title>
        <authorList>
            <person name="Wang G."/>
        </authorList>
    </citation>
    <scope>NUCLEOTIDE SEQUENCE [LARGE SCALE GENOMIC DNA]</scope>
    <source>
        <strain evidence="3 4">R148</strain>
    </source>
</reference>
<dbReference type="SUPFAM" id="SSF53474">
    <property type="entry name" value="alpha/beta-Hydrolases"/>
    <property type="match status" value="1"/>
</dbReference>
<evidence type="ECO:0000313" key="3">
    <source>
        <dbReference type="EMBL" id="TQV74458.1"/>
    </source>
</evidence>
<dbReference type="InterPro" id="IPR053145">
    <property type="entry name" value="AB_hydrolase_Est10"/>
</dbReference>
<keyword evidence="1" id="KW-0378">Hydrolase</keyword>
<dbReference type="InterPro" id="IPR022742">
    <property type="entry name" value="Hydrolase_4"/>
</dbReference>
<dbReference type="InterPro" id="IPR029058">
    <property type="entry name" value="AB_hydrolase_fold"/>
</dbReference>
<dbReference type="PANTHER" id="PTHR43265:SF1">
    <property type="entry name" value="ESTERASE ESTD"/>
    <property type="match status" value="1"/>
</dbReference>
<dbReference type="GO" id="GO:0052689">
    <property type="term" value="F:carboxylic ester hydrolase activity"/>
    <property type="evidence" value="ECO:0007669"/>
    <property type="project" value="TreeGrafter"/>
</dbReference>
<name>A0A545TB60_9PROT</name>
<dbReference type="Proteomes" id="UP000315252">
    <property type="component" value="Unassembled WGS sequence"/>
</dbReference>
<gene>
    <name evidence="3" type="ORF">FKG95_24585</name>
</gene>
<sequence length="360" mass="38205">MRISLACVGFSMHRVSAVVSSLLFLVLSVPLAVSAAPVERFVMFEGAGGATLAGLLTLPDDDDEAPFPAMLLLQGSGPTDRDGNQLPEVRTNLLRQLARNLADAGIATLRYDKRGMHANAKELPQDFDALRAFVAWENFVGDAERAYRWLAADSSIDGERVGIAGHSEGGLIALSIAQQGGSSPKVLVLLSTPGRPFGAVIADQLTGLMERQGATDAQQAEILSADQRIRAAVVATGEIPDDVPPGLQPIYPQYLGRYYQSLLQFDPAKALELYDGPSLVLAGGNDLQVSPERDFRPLSAILLAKDNGSAAFIAPGVSHNLKLAAPGESGFEGLIDAGIDAELNGWLSQMLNDESAAFWK</sequence>
<dbReference type="GO" id="GO:0004252">
    <property type="term" value="F:serine-type endopeptidase activity"/>
    <property type="evidence" value="ECO:0007669"/>
    <property type="project" value="InterPro"/>
</dbReference>
<dbReference type="AlphaFoldDB" id="A0A545TB60"/>
<dbReference type="OrthoDB" id="9809549at2"/>
<accession>A0A545TB60</accession>
<evidence type="ECO:0000256" key="1">
    <source>
        <dbReference type="ARBA" id="ARBA00022801"/>
    </source>
</evidence>
<keyword evidence="4" id="KW-1185">Reference proteome</keyword>
<proteinExistence type="predicted"/>